<dbReference type="Pfam" id="PF12833">
    <property type="entry name" value="HTH_18"/>
    <property type="match status" value="1"/>
</dbReference>
<dbReference type="Proteomes" id="UP000286402">
    <property type="component" value="Unassembled WGS sequence"/>
</dbReference>
<sequence length="299" mass="34851">MGGKKDQHEIELYKDFQERRNLHEDVISFTVNYPLYAQEPKGLDFFSLLLFESGSGTHTIDGVAYKIEPKQLHFLYPGQLHSWNIYGDVKIHVVFVSGKIFSRFGNYFVYPIEYYKNNPIVNLGKECYSNIFREVLGIKNEVRIKEGLREIVFSRLRIIAMLVGREIRKTFEDKKYGKNDATIARFTLLVNSNFRQQRKVQFYASTLMITANYLNILCNKHLGMTAKAFIAQEIINEMKSELLISKKPIKQIASEMNFIDLSTFSTYFKTHTGYSPSDYVMFNKELVDRSDDEIIESET</sequence>
<evidence type="ECO:0000256" key="2">
    <source>
        <dbReference type="ARBA" id="ARBA00023125"/>
    </source>
</evidence>
<keyword evidence="3" id="KW-0804">Transcription</keyword>
<evidence type="ECO:0000313" key="6">
    <source>
        <dbReference type="Proteomes" id="UP000286402"/>
    </source>
</evidence>
<dbReference type="RefSeq" id="WP_120333949.1">
    <property type="nucleotide sequence ID" value="NZ_MCAQ01000011.1"/>
</dbReference>
<keyword evidence="2" id="KW-0238">DNA-binding</keyword>
<dbReference type="InterPro" id="IPR037923">
    <property type="entry name" value="HTH-like"/>
</dbReference>
<feature type="domain" description="HTH araC/xylS-type" evidence="4">
    <location>
        <begin position="184"/>
        <end position="282"/>
    </location>
</feature>
<evidence type="ECO:0000259" key="4">
    <source>
        <dbReference type="PROSITE" id="PS01124"/>
    </source>
</evidence>
<reference evidence="5 6" key="1">
    <citation type="submission" date="2016-07" db="EMBL/GenBank/DDBJ databases">
        <title>Genome analysis of Sphingobacterium siyangense T12B17.</title>
        <authorList>
            <person name="Xu D."/>
            <person name="Su Y."/>
            <person name="Zheng S."/>
        </authorList>
    </citation>
    <scope>NUCLEOTIDE SEQUENCE [LARGE SCALE GENOMIC DNA]</scope>
    <source>
        <strain evidence="5 6">T12B17</strain>
    </source>
</reference>
<keyword evidence="6" id="KW-1185">Reference proteome</keyword>
<name>A0A420FXM7_9SPHI</name>
<dbReference type="PANTHER" id="PTHR43280:SF32">
    <property type="entry name" value="TRANSCRIPTIONAL REGULATORY PROTEIN"/>
    <property type="match status" value="1"/>
</dbReference>
<accession>A0A420FXM7</accession>
<protein>
    <recommendedName>
        <fullName evidence="4">HTH araC/xylS-type domain-containing protein</fullName>
    </recommendedName>
</protein>
<organism evidence="5 6">
    <name type="scientific">Sphingobacterium siyangense</name>
    <dbReference type="NCBI Taxonomy" id="459529"/>
    <lineage>
        <taxon>Bacteria</taxon>
        <taxon>Pseudomonadati</taxon>
        <taxon>Bacteroidota</taxon>
        <taxon>Sphingobacteriia</taxon>
        <taxon>Sphingobacteriales</taxon>
        <taxon>Sphingobacteriaceae</taxon>
        <taxon>Sphingobacterium</taxon>
    </lineage>
</organism>
<dbReference type="EMBL" id="MCAQ01000011">
    <property type="protein sequence ID" value="RKF37654.1"/>
    <property type="molecule type" value="Genomic_DNA"/>
</dbReference>
<dbReference type="SMART" id="SM00342">
    <property type="entry name" value="HTH_ARAC"/>
    <property type="match status" value="1"/>
</dbReference>
<dbReference type="GO" id="GO:0003700">
    <property type="term" value="F:DNA-binding transcription factor activity"/>
    <property type="evidence" value="ECO:0007669"/>
    <property type="project" value="InterPro"/>
</dbReference>
<dbReference type="PANTHER" id="PTHR43280">
    <property type="entry name" value="ARAC-FAMILY TRANSCRIPTIONAL REGULATOR"/>
    <property type="match status" value="1"/>
</dbReference>
<dbReference type="SUPFAM" id="SSF46689">
    <property type="entry name" value="Homeodomain-like"/>
    <property type="match status" value="1"/>
</dbReference>
<proteinExistence type="predicted"/>
<dbReference type="GO" id="GO:0043565">
    <property type="term" value="F:sequence-specific DNA binding"/>
    <property type="evidence" value="ECO:0007669"/>
    <property type="project" value="InterPro"/>
</dbReference>
<keyword evidence="1" id="KW-0805">Transcription regulation</keyword>
<dbReference type="Gene3D" id="1.10.10.60">
    <property type="entry name" value="Homeodomain-like"/>
    <property type="match status" value="1"/>
</dbReference>
<dbReference type="SUPFAM" id="SSF51215">
    <property type="entry name" value="Regulatory protein AraC"/>
    <property type="match status" value="1"/>
</dbReference>
<comment type="caution">
    <text evidence="5">The sequence shown here is derived from an EMBL/GenBank/DDBJ whole genome shotgun (WGS) entry which is preliminary data.</text>
</comment>
<dbReference type="PROSITE" id="PS01124">
    <property type="entry name" value="HTH_ARAC_FAMILY_2"/>
    <property type="match status" value="1"/>
</dbReference>
<evidence type="ECO:0000256" key="3">
    <source>
        <dbReference type="ARBA" id="ARBA00023163"/>
    </source>
</evidence>
<dbReference type="InterPro" id="IPR018060">
    <property type="entry name" value="HTH_AraC"/>
</dbReference>
<dbReference type="InterPro" id="IPR009057">
    <property type="entry name" value="Homeodomain-like_sf"/>
</dbReference>
<dbReference type="AlphaFoldDB" id="A0A420FXM7"/>
<dbReference type="InterPro" id="IPR003313">
    <property type="entry name" value="AraC-bd"/>
</dbReference>
<evidence type="ECO:0000313" key="5">
    <source>
        <dbReference type="EMBL" id="RKF37654.1"/>
    </source>
</evidence>
<dbReference type="Pfam" id="PF02311">
    <property type="entry name" value="AraC_binding"/>
    <property type="match status" value="1"/>
</dbReference>
<gene>
    <name evidence="5" type="ORF">BCY89_27640</name>
</gene>
<evidence type="ECO:0000256" key="1">
    <source>
        <dbReference type="ARBA" id="ARBA00023015"/>
    </source>
</evidence>